<proteinExistence type="predicted"/>
<dbReference type="GO" id="GO:0097500">
    <property type="term" value="P:receptor localization to non-motile cilium"/>
    <property type="evidence" value="ECO:0007669"/>
    <property type="project" value="TreeGrafter"/>
</dbReference>
<dbReference type="PRINTS" id="PR00328">
    <property type="entry name" value="SAR1GTPBP"/>
</dbReference>
<dbReference type="PANTHER" id="PTHR46090:SF2">
    <property type="entry name" value="ADP-RIBOSYLATION FACTOR-LIKE PROTEIN 13B"/>
    <property type="match status" value="1"/>
</dbReference>
<feature type="compositionally biased region" description="Polar residues" evidence="5">
    <location>
        <begin position="226"/>
        <end position="235"/>
    </location>
</feature>
<feature type="compositionally biased region" description="Basic and acidic residues" evidence="5">
    <location>
        <begin position="236"/>
        <end position="251"/>
    </location>
</feature>
<organism evidence="7 8">
    <name type="scientific">Tetranychus urticae</name>
    <name type="common">Two-spotted spider mite</name>
    <dbReference type="NCBI Taxonomy" id="32264"/>
    <lineage>
        <taxon>Eukaryota</taxon>
        <taxon>Metazoa</taxon>
        <taxon>Ecdysozoa</taxon>
        <taxon>Arthropoda</taxon>
        <taxon>Chelicerata</taxon>
        <taxon>Arachnida</taxon>
        <taxon>Acari</taxon>
        <taxon>Acariformes</taxon>
        <taxon>Trombidiformes</taxon>
        <taxon>Prostigmata</taxon>
        <taxon>Eleutherengona</taxon>
        <taxon>Raphignathae</taxon>
        <taxon>Tetranychoidea</taxon>
        <taxon>Tetranychidae</taxon>
        <taxon>Tetranychus</taxon>
    </lineage>
</organism>
<dbReference type="PANTHER" id="PTHR46090">
    <property type="entry name" value="ADP-RIBOSYLATION FACTOR-LIKE PROTEIN 13B"/>
    <property type="match status" value="1"/>
</dbReference>
<dbReference type="GO" id="GO:0097730">
    <property type="term" value="C:non-motile cilium"/>
    <property type="evidence" value="ECO:0007669"/>
    <property type="project" value="TreeGrafter"/>
</dbReference>
<reference evidence="7" key="2">
    <citation type="submission" date="2015-06" db="UniProtKB">
        <authorList>
            <consortium name="EnsemblMetazoa"/>
        </authorList>
    </citation>
    <scope>IDENTIFICATION</scope>
</reference>
<dbReference type="SMART" id="SM00178">
    <property type="entry name" value="SAR"/>
    <property type="match status" value="1"/>
</dbReference>
<evidence type="ECO:0000256" key="5">
    <source>
        <dbReference type="SAM" id="MobiDB-lite"/>
    </source>
</evidence>
<dbReference type="GO" id="GO:0003924">
    <property type="term" value="F:GTPase activity"/>
    <property type="evidence" value="ECO:0007669"/>
    <property type="project" value="InterPro"/>
</dbReference>
<feature type="binding site" evidence="3">
    <location>
        <begin position="27"/>
        <end position="34"/>
    </location>
    <ligand>
        <name>GTP</name>
        <dbReference type="ChEBI" id="CHEBI:37565"/>
    </ligand>
</feature>
<keyword evidence="6" id="KW-1133">Transmembrane helix</keyword>
<keyword evidence="4" id="KW-0460">Magnesium</keyword>
<keyword evidence="6" id="KW-0472">Membrane</keyword>
<dbReference type="SMART" id="SM00177">
    <property type="entry name" value="ARF"/>
    <property type="match status" value="1"/>
</dbReference>
<keyword evidence="6" id="KW-0812">Transmembrane</keyword>
<dbReference type="Gene3D" id="3.40.50.300">
    <property type="entry name" value="P-loop containing nucleotide triphosphate hydrolases"/>
    <property type="match status" value="1"/>
</dbReference>
<accession>T1KN93</accession>
<evidence type="ECO:0000256" key="3">
    <source>
        <dbReference type="PIRSR" id="PIRSR606689-1"/>
    </source>
</evidence>
<dbReference type="InterPro" id="IPR006689">
    <property type="entry name" value="Small_GTPase_ARF/SAR"/>
</dbReference>
<dbReference type="AlphaFoldDB" id="T1KN93"/>
<dbReference type="SUPFAM" id="SSF52540">
    <property type="entry name" value="P-loop containing nucleoside triphosphate hydrolases"/>
    <property type="match status" value="1"/>
</dbReference>
<name>T1KN93_TETUR</name>
<protein>
    <submittedName>
        <fullName evidence="7">Uncharacterized protein</fullName>
    </submittedName>
</protein>
<feature type="binding site" evidence="3">
    <location>
        <begin position="126"/>
        <end position="129"/>
    </location>
    <ligand>
        <name>GTP</name>
        <dbReference type="ChEBI" id="CHEBI:37565"/>
    </ligand>
</feature>
<feature type="binding site" evidence="4">
    <location>
        <position position="34"/>
    </location>
    <ligand>
        <name>Mg(2+)</name>
        <dbReference type="ChEBI" id="CHEBI:18420"/>
    </ligand>
</feature>
<dbReference type="EnsemblMetazoa" id="tetur16g00140.1">
    <property type="protein sequence ID" value="tetur16g00140.1"/>
    <property type="gene ID" value="tetur16g00140"/>
</dbReference>
<dbReference type="InterPro" id="IPR051995">
    <property type="entry name" value="Ciliary_GTPase"/>
</dbReference>
<dbReference type="GO" id="GO:0046872">
    <property type="term" value="F:metal ion binding"/>
    <property type="evidence" value="ECO:0007669"/>
    <property type="project" value="UniProtKB-KW"/>
</dbReference>
<feature type="binding site" evidence="4">
    <location>
        <position position="51"/>
    </location>
    <ligand>
        <name>Mg(2+)</name>
        <dbReference type="ChEBI" id="CHEBI:18420"/>
    </ligand>
</feature>
<keyword evidence="1 3" id="KW-0547">Nucleotide-binding</keyword>
<evidence type="ECO:0000256" key="1">
    <source>
        <dbReference type="ARBA" id="ARBA00022741"/>
    </source>
</evidence>
<dbReference type="EMBL" id="CAEY01000275">
    <property type="status" value="NOT_ANNOTATED_CDS"/>
    <property type="molecule type" value="Genomic_DNA"/>
</dbReference>
<dbReference type="GO" id="GO:1905515">
    <property type="term" value="P:non-motile cilium assembly"/>
    <property type="evidence" value="ECO:0007669"/>
    <property type="project" value="TreeGrafter"/>
</dbReference>
<keyword evidence="8" id="KW-1185">Reference proteome</keyword>
<evidence type="ECO:0000256" key="6">
    <source>
        <dbReference type="SAM" id="Phobius"/>
    </source>
</evidence>
<reference evidence="8" key="1">
    <citation type="submission" date="2011-08" db="EMBL/GenBank/DDBJ databases">
        <authorList>
            <person name="Rombauts S."/>
        </authorList>
    </citation>
    <scope>NUCLEOTIDE SEQUENCE</scope>
    <source>
        <strain evidence="8">London</strain>
    </source>
</reference>
<dbReference type="eggNOG" id="KOG0073">
    <property type="taxonomic scope" value="Eukaryota"/>
</dbReference>
<evidence type="ECO:0000256" key="2">
    <source>
        <dbReference type="ARBA" id="ARBA00023134"/>
    </source>
</evidence>
<feature type="region of interest" description="Disordered" evidence="5">
    <location>
        <begin position="218"/>
        <end position="266"/>
    </location>
</feature>
<feature type="transmembrane region" description="Helical" evidence="6">
    <location>
        <begin position="163"/>
        <end position="186"/>
    </location>
</feature>
<sequence>MGCCSSSPYKICCSRNNQETIRLMTFGLDGAGKTSFVKYILKDSSSDIVPTIGFSSVDLKNFQKFNVQVYDTGGGKNIRDIWINYFPFIHGLVLVIDSADTKRIDQVKEILESVVSNRRIQGKLINKQDVEGAMDENALVTAINLNSIVNKYKIPTRVVSINVSLIICIIINCFFAILLSTGNLAINGYLDKYNPIGERTILIFGSLDQLDRIVEEDVNNKEADQETVNNQSTTQKENKRPKSSSYEERRNSNTKLTISRNKIAPL</sequence>
<dbReference type="Proteomes" id="UP000015104">
    <property type="component" value="Unassembled WGS sequence"/>
</dbReference>
<dbReference type="Pfam" id="PF00025">
    <property type="entry name" value="Arf"/>
    <property type="match status" value="1"/>
</dbReference>
<evidence type="ECO:0000313" key="7">
    <source>
        <dbReference type="EnsemblMetazoa" id="tetur16g00140.1"/>
    </source>
</evidence>
<dbReference type="STRING" id="32264.T1KN93"/>
<evidence type="ECO:0000256" key="4">
    <source>
        <dbReference type="PIRSR" id="PIRSR606689-2"/>
    </source>
</evidence>
<keyword evidence="4" id="KW-0479">Metal-binding</keyword>
<feature type="binding site" evidence="3">
    <location>
        <position position="74"/>
    </location>
    <ligand>
        <name>GTP</name>
        <dbReference type="ChEBI" id="CHEBI:37565"/>
    </ligand>
</feature>
<dbReference type="EMBL" id="CAEY01000274">
    <property type="status" value="NOT_ANNOTATED_CDS"/>
    <property type="molecule type" value="Genomic_DNA"/>
</dbReference>
<dbReference type="InterPro" id="IPR027417">
    <property type="entry name" value="P-loop_NTPase"/>
</dbReference>
<dbReference type="HOGENOM" id="CLU_040729_12_4_1"/>
<dbReference type="PROSITE" id="PS51417">
    <property type="entry name" value="ARF"/>
    <property type="match status" value="1"/>
</dbReference>
<dbReference type="GO" id="GO:0060170">
    <property type="term" value="C:ciliary membrane"/>
    <property type="evidence" value="ECO:0007669"/>
    <property type="project" value="TreeGrafter"/>
</dbReference>
<dbReference type="GO" id="GO:0005525">
    <property type="term" value="F:GTP binding"/>
    <property type="evidence" value="ECO:0007669"/>
    <property type="project" value="UniProtKB-KW"/>
</dbReference>
<evidence type="ECO:0000313" key="8">
    <source>
        <dbReference type="Proteomes" id="UP000015104"/>
    </source>
</evidence>
<keyword evidence="2 3" id="KW-0342">GTP-binding</keyword>